<gene>
    <name evidence="2" type="ORF">IO89_17630</name>
</gene>
<protein>
    <submittedName>
        <fullName evidence="2">Uncharacterized protein</fullName>
    </submittedName>
</protein>
<accession>A0A085B777</accession>
<dbReference type="AlphaFoldDB" id="A0A085B777"/>
<dbReference type="Proteomes" id="UP000028623">
    <property type="component" value="Unassembled WGS sequence"/>
</dbReference>
<dbReference type="EMBL" id="JPLY01000007">
    <property type="protein sequence ID" value="KFC18322.1"/>
    <property type="molecule type" value="Genomic_DNA"/>
</dbReference>
<name>A0A085B777_9FLAO</name>
<dbReference type="eggNOG" id="ENOG50347H1">
    <property type="taxonomic scope" value="Bacteria"/>
</dbReference>
<keyword evidence="3" id="KW-1185">Reference proteome</keyword>
<proteinExistence type="predicted"/>
<evidence type="ECO:0000313" key="3">
    <source>
        <dbReference type="Proteomes" id="UP000028623"/>
    </source>
</evidence>
<keyword evidence="1" id="KW-0175">Coiled coil</keyword>
<comment type="caution">
    <text evidence="2">The sequence shown here is derived from an EMBL/GenBank/DDBJ whole genome shotgun (WGS) entry which is preliminary data.</text>
</comment>
<evidence type="ECO:0000256" key="1">
    <source>
        <dbReference type="SAM" id="Coils"/>
    </source>
</evidence>
<dbReference type="RefSeq" id="WP_034978777.1">
    <property type="nucleotide sequence ID" value="NZ_FOFI01000006.1"/>
</dbReference>
<dbReference type="OrthoDB" id="1262962at2"/>
<evidence type="ECO:0000313" key="2">
    <source>
        <dbReference type="EMBL" id="KFC18322.1"/>
    </source>
</evidence>
<organism evidence="2 3">
    <name type="scientific">Epilithonimonas lactis</name>
    <dbReference type="NCBI Taxonomy" id="421072"/>
    <lineage>
        <taxon>Bacteria</taxon>
        <taxon>Pseudomonadati</taxon>
        <taxon>Bacteroidota</taxon>
        <taxon>Flavobacteriia</taxon>
        <taxon>Flavobacteriales</taxon>
        <taxon>Weeksellaceae</taxon>
        <taxon>Chryseobacterium group</taxon>
        <taxon>Epilithonimonas</taxon>
    </lineage>
</organism>
<feature type="coiled-coil region" evidence="1">
    <location>
        <begin position="16"/>
        <end position="50"/>
    </location>
</feature>
<dbReference type="STRING" id="421072.SAMN04488097_3776"/>
<reference evidence="2 3" key="1">
    <citation type="submission" date="2014-07" db="EMBL/GenBank/DDBJ databases">
        <title>Epilithonimonas lactis LMG 22401 Genome.</title>
        <authorList>
            <person name="Pipes S.E."/>
            <person name="Stropko S.J."/>
        </authorList>
    </citation>
    <scope>NUCLEOTIDE SEQUENCE [LARGE SCALE GENOMIC DNA]</scope>
    <source>
        <strain evidence="2 3">LMG 24401</strain>
    </source>
</reference>
<sequence length="184" mass="20864">MKSKLILVLSAFSQILFAQKSDCSDLKNELKNKKDQITELSKQVDYYKETLNLLKPIRTVDIDGMKLDIVMVNGHKKDKTISVTFIYQNTESTARKSFQCEEAFIIDPQGNQFQTSEVLVAPKRIRAQNILPEVPTKATMTFAAADLAETAFPLIKVLTIKIYAKDSKNNPYNAVFESIPVIWE</sequence>